<organism evidence="3 4">
    <name type="scientific">Glossina austeni</name>
    <name type="common">Savannah tsetse fly</name>
    <dbReference type="NCBI Taxonomy" id="7395"/>
    <lineage>
        <taxon>Eukaryota</taxon>
        <taxon>Metazoa</taxon>
        <taxon>Ecdysozoa</taxon>
        <taxon>Arthropoda</taxon>
        <taxon>Hexapoda</taxon>
        <taxon>Insecta</taxon>
        <taxon>Pterygota</taxon>
        <taxon>Neoptera</taxon>
        <taxon>Endopterygota</taxon>
        <taxon>Diptera</taxon>
        <taxon>Brachycera</taxon>
        <taxon>Muscomorpha</taxon>
        <taxon>Hippoboscoidea</taxon>
        <taxon>Glossinidae</taxon>
        <taxon>Glossina</taxon>
    </lineage>
</organism>
<name>A0A1A9VCF3_GLOAU</name>
<keyword evidence="4" id="KW-1185">Reference proteome</keyword>
<feature type="compositionally biased region" description="Basic and acidic residues" evidence="1">
    <location>
        <begin position="274"/>
        <end position="287"/>
    </location>
</feature>
<feature type="region of interest" description="Disordered" evidence="1">
    <location>
        <begin position="270"/>
        <end position="295"/>
    </location>
</feature>
<evidence type="ECO:0000256" key="2">
    <source>
        <dbReference type="SAM" id="SignalP"/>
    </source>
</evidence>
<dbReference type="STRING" id="7395.A0A1A9VCF3"/>
<evidence type="ECO:0000313" key="4">
    <source>
        <dbReference type="Proteomes" id="UP000078200"/>
    </source>
</evidence>
<keyword evidence="2" id="KW-0732">Signal</keyword>
<sequence length="310" mass="32198">MRAVFITYSAFLLLVVVAIDGKTIVEKDELQDVADVGETQSNQAERKARFFAQGYLGASGSGYSSGSGSFGSNSGLGGQGVYGGQSSHGGLAGYGGQGGFGLQSGSAGYGLSGYGQIGQGQSGYGQSGQGQTNQGTYGGQGYYGGQNVGLGSYGVQGTYQDNYGRPTGLVGLSGQSNYNSQDYVPSNTGSGSYGFGWSLGGRPQSSWNLGGGYRGLYGSVFSIWNIFQISNGFVTSRSENVPYMSEPGDKPECDGVCGVHQAQRKTPLQMSDFSDDHHESSSVKEKVSSIPTQKGEKGSNLCVVLFYSNV</sequence>
<proteinExistence type="predicted"/>
<dbReference type="VEuPathDB" id="VectorBase:GAUT032831"/>
<dbReference type="AlphaFoldDB" id="A0A1A9VCF3"/>
<dbReference type="Proteomes" id="UP000078200">
    <property type="component" value="Unassembled WGS sequence"/>
</dbReference>
<dbReference type="EnsemblMetazoa" id="GAUT032831-RA">
    <property type="protein sequence ID" value="GAUT032831-PA"/>
    <property type="gene ID" value="GAUT032831"/>
</dbReference>
<reference evidence="3" key="1">
    <citation type="submission" date="2020-05" db="UniProtKB">
        <authorList>
            <consortium name="EnsemblMetazoa"/>
        </authorList>
    </citation>
    <scope>IDENTIFICATION</scope>
    <source>
        <strain evidence="3">TTRI</strain>
    </source>
</reference>
<protein>
    <submittedName>
        <fullName evidence="3">Uncharacterized protein</fullName>
    </submittedName>
</protein>
<feature type="signal peptide" evidence="2">
    <location>
        <begin position="1"/>
        <end position="21"/>
    </location>
</feature>
<feature type="chain" id="PRO_5008399263" evidence="2">
    <location>
        <begin position="22"/>
        <end position="310"/>
    </location>
</feature>
<evidence type="ECO:0000313" key="3">
    <source>
        <dbReference type="EnsemblMetazoa" id="GAUT032831-PA"/>
    </source>
</evidence>
<accession>A0A1A9VCF3</accession>
<evidence type="ECO:0000256" key="1">
    <source>
        <dbReference type="SAM" id="MobiDB-lite"/>
    </source>
</evidence>